<name>A8WIJ6_PROMP</name>
<dbReference type="HOGENOM" id="CLU_3203932_0_0_3"/>
<reference evidence="1 2" key="1">
    <citation type="journal article" date="2003" name="Nature">
        <title>Genome divergence in two Prochlorococcus ecotypes reflects oceanic niche differentiation.</title>
        <authorList>
            <person name="Rocap G."/>
            <person name="Larimer F.W."/>
            <person name="Lamerdin J.E."/>
            <person name="Malfatti S."/>
            <person name="Chain P."/>
            <person name="Ahlgren N.A."/>
            <person name="Arellano A."/>
            <person name="Coleman M."/>
            <person name="Hauser L."/>
            <person name="Hess W.R."/>
            <person name="Johnson Z.I."/>
            <person name="Land M.L."/>
            <person name="Lindell D."/>
            <person name="Post A.F."/>
            <person name="Regala W."/>
            <person name="Shah M."/>
            <person name="Shaw S.L."/>
            <person name="Steglich C."/>
            <person name="Sullivan M.B."/>
            <person name="Ting C.S."/>
            <person name="Tolonen A."/>
            <person name="Webb E.A."/>
            <person name="Zinser E.R."/>
            <person name="Chisholm S.W."/>
        </authorList>
    </citation>
    <scope>NUCLEOTIDE SEQUENCE [LARGE SCALE GENOMIC DNA]</scope>
    <source>
        <strain evidence="2">CCMP1986 / NIES-2087 / MED4</strain>
    </source>
</reference>
<dbReference type="EMBL" id="BX548174">
    <property type="protein sequence ID" value="CAP16484.1"/>
    <property type="molecule type" value="Genomic_DNA"/>
</dbReference>
<dbReference type="KEGG" id="pmm:PMM1979"/>
<protein>
    <submittedName>
        <fullName evidence="1">Uncharacterized protein</fullName>
    </submittedName>
</protein>
<accession>A8WIJ6</accession>
<dbReference type="AlphaFoldDB" id="A8WIJ6"/>
<sequence length="45" mass="5111">MELINKNDVSLGLAPFDILGFKSEEELNLEISKLIKARSEFDTKN</sequence>
<evidence type="ECO:0000313" key="2">
    <source>
        <dbReference type="Proteomes" id="UP000001026"/>
    </source>
</evidence>
<evidence type="ECO:0000313" key="1">
    <source>
        <dbReference type="EMBL" id="CAP16484.1"/>
    </source>
</evidence>
<organism evidence="1 2">
    <name type="scientific">Prochlorococcus marinus subsp. pastoris (strain CCMP1986 / NIES-2087 / MED4)</name>
    <dbReference type="NCBI Taxonomy" id="59919"/>
    <lineage>
        <taxon>Bacteria</taxon>
        <taxon>Bacillati</taxon>
        <taxon>Cyanobacteriota</taxon>
        <taxon>Cyanophyceae</taxon>
        <taxon>Synechococcales</taxon>
        <taxon>Prochlorococcaceae</taxon>
        <taxon>Prochlorococcus</taxon>
    </lineage>
</organism>
<dbReference type="Proteomes" id="UP000001026">
    <property type="component" value="Chromosome"/>
</dbReference>
<gene>
    <name evidence="1" type="ordered locus">PMM1979</name>
</gene>
<proteinExistence type="predicted"/>